<dbReference type="RefSeq" id="WP_099304953.1">
    <property type="nucleotide sequence ID" value="NZ_PDVP01000002.1"/>
</dbReference>
<sequence>MALAGMVLAIAVVAYAIAVLVQWLGGTGSLAQAFWVMPFKLIWRLDDSRLAVATGAPAPVVYAVLHQSRIDPAIMLATLPDDTLHILDQDTAQAGWMEPYRALARTIVFKAEHVFVSRRLVRHLKGNGRLAVYLPPAIEPDRKTLRLYRAVARIALRSGASVVPVVIDGARHLPSSLIAAEQAPRHRLQPLAIHALPPMTMEQLMARGPLGTTTATNAFFDRIADARFVANAATSSTLYDSMVAAVRRFGPNGQALSDPLTGSLTRKRVMVGARVLARRFIRLAKPGKPVGLMLPNANGVAVAFFAIQGTGRPAAMINYTAGPANVASAIRAAGIGTVISSKAFVEKADLGAVVEAIHAAGAQIAWLEDIRDSITWPEKLLGAVCWARPPVRAQADDPAVILFTSGSEGTPKGVVLSHRNILANVAQIAARIDFSPADRLFNVLPVFHSFGLTGGTILPMLGGVDLFLYPSPLHYKLIPQAVAKVKPTIMFGTDTFLNGYARTARDSDFASLRMVVAGAEAVKPETERVWRERFGAQVLEGFGMTEAAPVVAVNSHTHGRLSTVGRLLPGIEARLEPVDGIPVGGRLWLKGPNLMQGYLTAKRPGELQPLADGWHDSGDIVAIDRDGFVAVKGRAKRFAKIAGEMVSLGAVEMLVQSLWPEERHAAVSVPDKRKGERIVLVTTATQADAEKLREFGRHAGAADLMVPNDIVKVGDIPVLGSGKTDYAGARAIALEKLGLDEKPKDGA</sequence>
<dbReference type="Gene3D" id="3.30.300.30">
    <property type="match status" value="1"/>
</dbReference>
<comment type="caution">
    <text evidence="2">The sequence shown here is derived from an EMBL/GenBank/DDBJ whole genome shotgun (WGS) entry which is preliminary data.</text>
</comment>
<evidence type="ECO:0000313" key="2">
    <source>
        <dbReference type="EMBL" id="PHP68263.1"/>
    </source>
</evidence>
<keyword evidence="2" id="KW-0012">Acyltransferase</keyword>
<dbReference type="SUPFAM" id="SSF56801">
    <property type="entry name" value="Acetyl-CoA synthetase-like"/>
    <property type="match status" value="1"/>
</dbReference>
<dbReference type="GO" id="GO:0016746">
    <property type="term" value="F:acyltransferase activity"/>
    <property type="evidence" value="ECO:0007669"/>
    <property type="project" value="UniProtKB-KW"/>
</dbReference>
<keyword evidence="2" id="KW-0808">Transferase</keyword>
<organism evidence="2 3">
    <name type="scientific">Zhengella mangrovi</name>
    <dbReference type="NCBI Taxonomy" id="1982044"/>
    <lineage>
        <taxon>Bacteria</taxon>
        <taxon>Pseudomonadati</taxon>
        <taxon>Pseudomonadota</taxon>
        <taxon>Alphaproteobacteria</taxon>
        <taxon>Hyphomicrobiales</taxon>
        <taxon>Notoacmeibacteraceae</taxon>
        <taxon>Zhengella</taxon>
    </lineage>
</organism>
<dbReference type="Gene3D" id="3.40.50.12780">
    <property type="entry name" value="N-terminal domain of ligase-like"/>
    <property type="match status" value="1"/>
</dbReference>
<dbReference type="InterPro" id="IPR045851">
    <property type="entry name" value="AMP-bd_C_sf"/>
</dbReference>
<dbReference type="PANTHER" id="PTHR43767">
    <property type="entry name" value="LONG-CHAIN-FATTY-ACID--COA LIGASE"/>
    <property type="match status" value="1"/>
</dbReference>
<dbReference type="Proteomes" id="UP000221168">
    <property type="component" value="Unassembled WGS sequence"/>
</dbReference>
<dbReference type="PANTHER" id="PTHR43767:SF1">
    <property type="entry name" value="NONRIBOSOMAL PEPTIDE SYNTHASE PES1 (EUROFUNG)-RELATED"/>
    <property type="match status" value="1"/>
</dbReference>
<dbReference type="OrthoDB" id="9803968at2"/>
<gene>
    <name evidence="2" type="ORF">CSC94_06325</name>
</gene>
<protein>
    <submittedName>
        <fullName evidence="2">2-acyl-glycerophospho-ethanolamine acyltransferase</fullName>
    </submittedName>
</protein>
<dbReference type="AlphaFoldDB" id="A0A2G1QRW2"/>
<feature type="domain" description="Phospholipid/glycerol acyltransferase" evidence="1">
    <location>
        <begin position="60"/>
        <end position="170"/>
    </location>
</feature>
<proteinExistence type="predicted"/>
<dbReference type="InterPro" id="IPR042099">
    <property type="entry name" value="ANL_N_sf"/>
</dbReference>
<reference evidence="2 3" key="1">
    <citation type="submission" date="2017-10" db="EMBL/GenBank/DDBJ databases">
        <title>Sedimentibacterium mangrovi gen. nov., sp. nov., a novel member of family Phyllobacteriacea isolated from mangrove sediment.</title>
        <authorList>
            <person name="Liao H."/>
            <person name="Tian Y."/>
        </authorList>
    </citation>
    <scope>NUCLEOTIDE SEQUENCE [LARGE SCALE GENOMIC DNA]</scope>
    <source>
        <strain evidence="2 3">X9-2-2</strain>
    </source>
</reference>
<dbReference type="EMBL" id="PDVP01000002">
    <property type="protein sequence ID" value="PHP68263.1"/>
    <property type="molecule type" value="Genomic_DNA"/>
</dbReference>
<dbReference type="Pfam" id="PF01553">
    <property type="entry name" value="Acyltransferase"/>
    <property type="match status" value="1"/>
</dbReference>
<dbReference type="InterPro" id="IPR002123">
    <property type="entry name" value="Plipid/glycerol_acylTrfase"/>
</dbReference>
<dbReference type="InterPro" id="IPR020845">
    <property type="entry name" value="AMP-binding_CS"/>
</dbReference>
<dbReference type="GO" id="GO:0016878">
    <property type="term" value="F:acid-thiol ligase activity"/>
    <property type="evidence" value="ECO:0007669"/>
    <property type="project" value="UniProtKB-ARBA"/>
</dbReference>
<dbReference type="SUPFAM" id="SSF69593">
    <property type="entry name" value="Glycerol-3-phosphate (1)-acyltransferase"/>
    <property type="match status" value="1"/>
</dbReference>
<dbReference type="SMART" id="SM00563">
    <property type="entry name" value="PlsC"/>
    <property type="match status" value="1"/>
</dbReference>
<dbReference type="Pfam" id="PF00501">
    <property type="entry name" value="AMP-binding"/>
    <property type="match status" value="1"/>
</dbReference>
<evidence type="ECO:0000313" key="3">
    <source>
        <dbReference type="Proteomes" id="UP000221168"/>
    </source>
</evidence>
<accession>A0A2G1QRW2</accession>
<name>A0A2G1QRW2_9HYPH</name>
<dbReference type="PROSITE" id="PS00455">
    <property type="entry name" value="AMP_BINDING"/>
    <property type="match status" value="1"/>
</dbReference>
<dbReference type="InterPro" id="IPR000873">
    <property type="entry name" value="AMP-dep_synth/lig_dom"/>
</dbReference>
<keyword evidence="3" id="KW-1185">Reference proteome</keyword>
<evidence type="ECO:0000259" key="1">
    <source>
        <dbReference type="SMART" id="SM00563"/>
    </source>
</evidence>
<dbReference type="InterPro" id="IPR050237">
    <property type="entry name" value="ATP-dep_AMP-bd_enzyme"/>
</dbReference>